<dbReference type="InterPro" id="IPR003593">
    <property type="entry name" value="AAA+_ATPase"/>
</dbReference>
<gene>
    <name evidence="12" type="ORF">SAZU_5415</name>
</gene>
<organism evidence="12 13">
    <name type="scientific">Streptomyces azureus</name>
    <dbReference type="NCBI Taxonomy" id="146537"/>
    <lineage>
        <taxon>Bacteria</taxon>
        <taxon>Bacillati</taxon>
        <taxon>Actinomycetota</taxon>
        <taxon>Actinomycetes</taxon>
        <taxon>Kitasatosporales</taxon>
        <taxon>Streptomycetaceae</taxon>
        <taxon>Streptomyces</taxon>
    </lineage>
</organism>
<dbReference type="RefSeq" id="WP_059420873.1">
    <property type="nucleotide sequence ID" value="NZ_DF968341.1"/>
</dbReference>
<dbReference type="SMART" id="SM00382">
    <property type="entry name" value="AAA"/>
    <property type="match status" value="1"/>
</dbReference>
<keyword evidence="12" id="KW-0131">Cell cycle</keyword>
<evidence type="ECO:0000256" key="4">
    <source>
        <dbReference type="ARBA" id="ARBA00022475"/>
    </source>
</evidence>
<dbReference type="GO" id="GO:0042626">
    <property type="term" value="F:ATPase-coupled transmembrane transporter activity"/>
    <property type="evidence" value="ECO:0007669"/>
    <property type="project" value="TreeGrafter"/>
</dbReference>
<comment type="similarity">
    <text evidence="2 10">Belongs to the ABC transporter superfamily.</text>
</comment>
<accession>A0A0K8PRQ8</accession>
<dbReference type="GO" id="GO:0005524">
    <property type="term" value="F:ATP binding"/>
    <property type="evidence" value="ECO:0007669"/>
    <property type="project" value="UniProtKB-UniRule"/>
</dbReference>
<dbReference type="GO" id="GO:0043190">
    <property type="term" value="C:ATP-binding cassette (ABC) transporter complex"/>
    <property type="evidence" value="ECO:0007669"/>
    <property type="project" value="TreeGrafter"/>
</dbReference>
<dbReference type="NCBIfam" id="TIGR01166">
    <property type="entry name" value="cbiO"/>
    <property type="match status" value="1"/>
</dbReference>
<keyword evidence="13" id="KW-1185">Reference proteome</keyword>
<evidence type="ECO:0000256" key="10">
    <source>
        <dbReference type="RuleBase" id="RU364103"/>
    </source>
</evidence>
<evidence type="ECO:0000256" key="2">
    <source>
        <dbReference type="ARBA" id="ARBA00005417"/>
    </source>
</evidence>
<evidence type="ECO:0000313" key="12">
    <source>
        <dbReference type="EMBL" id="GAP50557.1"/>
    </source>
</evidence>
<sequence>MSEPALVALRGASFAYEDGPAVLSGLDFEIREGRALALLGRNGSGKTTLMRLLSGGLRPHAGRLTVDGQPVTYDRKGLTRLRTTVQLVVQDPDDQLFAASVEQDVSFGPLNLGLDDTQVRARVAEALAALDITALADRPTHLLSYGQRKRTAIAGAVAMRPRVLVLDEPTAGLDPDGQERLLTTLDGLRAAGTTVVMATHDVDLALRWADDAALLTPSGVRTGPAPEALARPDLLREAGLRLPWGAAAAELLRAQGLLTGTEPGPRTPAELTALAALVAERLGAHGG</sequence>
<dbReference type="InterPro" id="IPR015856">
    <property type="entry name" value="ABC_transpr_CbiO/EcfA_su"/>
</dbReference>
<dbReference type="InterPro" id="IPR005876">
    <property type="entry name" value="Co_trans_ATP-bd"/>
</dbReference>
<dbReference type="EMBL" id="DF968341">
    <property type="protein sequence ID" value="GAP50557.1"/>
    <property type="molecule type" value="Genomic_DNA"/>
</dbReference>
<evidence type="ECO:0000313" key="13">
    <source>
        <dbReference type="Proteomes" id="UP000053859"/>
    </source>
</evidence>
<keyword evidence="4 10" id="KW-1003">Cell membrane</keyword>
<dbReference type="SUPFAM" id="SSF52540">
    <property type="entry name" value="P-loop containing nucleoside triphosphate hydrolases"/>
    <property type="match status" value="1"/>
</dbReference>
<evidence type="ECO:0000256" key="3">
    <source>
        <dbReference type="ARBA" id="ARBA00022448"/>
    </source>
</evidence>
<dbReference type="GO" id="GO:0006824">
    <property type="term" value="P:cobalt ion transport"/>
    <property type="evidence" value="ECO:0007669"/>
    <property type="project" value="InterPro"/>
</dbReference>
<evidence type="ECO:0000256" key="9">
    <source>
        <dbReference type="ARBA" id="ARBA00025157"/>
    </source>
</evidence>
<reference evidence="12" key="1">
    <citation type="journal article" date="2015" name="Genome Announc.">
        <title>Draft Genome Sequence of Thiostrepton-Producing Streptomyces azureus ATCC 14921.</title>
        <authorList>
            <person name="Sakihara K."/>
            <person name="Maeda J."/>
            <person name="Tashiro K."/>
            <person name="Fujino Y."/>
            <person name="Kuhara S."/>
            <person name="Ohshima T."/>
            <person name="Ogata S."/>
            <person name="Doi K."/>
        </authorList>
    </citation>
    <scope>NUCLEOTIDE SEQUENCE [LARGE SCALE GENOMIC DNA]</scope>
    <source>
        <strain evidence="12">ATCC14921</strain>
    </source>
</reference>
<dbReference type="PANTHER" id="PTHR43553">
    <property type="entry name" value="HEAVY METAL TRANSPORTER"/>
    <property type="match status" value="1"/>
</dbReference>
<dbReference type="Gene3D" id="3.40.50.300">
    <property type="entry name" value="P-loop containing nucleotide triphosphate hydrolases"/>
    <property type="match status" value="1"/>
</dbReference>
<dbReference type="PANTHER" id="PTHR43553:SF24">
    <property type="entry name" value="ENERGY-COUPLING FACTOR TRANSPORTER ATP-BINDING PROTEIN ECFA1"/>
    <property type="match status" value="1"/>
</dbReference>
<comment type="subcellular location">
    <subcellularLocation>
        <location evidence="1 10">Cell membrane</location>
        <topology evidence="1 10">Peripheral membrane protein</topology>
    </subcellularLocation>
</comment>
<dbReference type="InterPro" id="IPR027417">
    <property type="entry name" value="P-loop_NTPase"/>
</dbReference>
<dbReference type="GO" id="GO:0051301">
    <property type="term" value="P:cell division"/>
    <property type="evidence" value="ECO:0007669"/>
    <property type="project" value="UniProtKB-KW"/>
</dbReference>
<evidence type="ECO:0000256" key="5">
    <source>
        <dbReference type="ARBA" id="ARBA00022741"/>
    </source>
</evidence>
<evidence type="ECO:0000256" key="7">
    <source>
        <dbReference type="ARBA" id="ARBA00022967"/>
    </source>
</evidence>
<evidence type="ECO:0000256" key="8">
    <source>
        <dbReference type="ARBA" id="ARBA00023136"/>
    </source>
</evidence>
<dbReference type="Pfam" id="PF00005">
    <property type="entry name" value="ABC_tran"/>
    <property type="match status" value="1"/>
</dbReference>
<comment type="function">
    <text evidence="10">Part of an ABC transporter complex. Responsible for energy coupling to the transport system.</text>
</comment>
<keyword evidence="8 10" id="KW-0472">Membrane</keyword>
<dbReference type="InterPro" id="IPR003439">
    <property type="entry name" value="ABC_transporter-like_ATP-bd"/>
</dbReference>
<keyword evidence="3 10" id="KW-0813">Transport</keyword>
<evidence type="ECO:0000259" key="11">
    <source>
        <dbReference type="PROSITE" id="PS50893"/>
    </source>
</evidence>
<keyword evidence="5 10" id="KW-0547">Nucleotide-binding</keyword>
<evidence type="ECO:0000256" key="1">
    <source>
        <dbReference type="ARBA" id="ARBA00004202"/>
    </source>
</evidence>
<dbReference type="OrthoDB" id="9806471at2"/>
<keyword evidence="7" id="KW-1278">Translocase</keyword>
<keyword evidence="6 10" id="KW-0067">ATP-binding</keyword>
<proteinExistence type="inferred from homology"/>
<dbReference type="FunFam" id="3.40.50.300:FF:000224">
    <property type="entry name" value="Energy-coupling factor transporter ATP-binding protein EcfA"/>
    <property type="match status" value="1"/>
</dbReference>
<dbReference type="CDD" id="cd03225">
    <property type="entry name" value="ABC_cobalt_CbiO_domain1"/>
    <property type="match status" value="1"/>
</dbReference>
<dbReference type="GO" id="GO:0016887">
    <property type="term" value="F:ATP hydrolysis activity"/>
    <property type="evidence" value="ECO:0007669"/>
    <property type="project" value="InterPro"/>
</dbReference>
<name>A0A0K8PRQ8_STRAJ</name>
<comment type="function">
    <text evidence="9">Probably part of an ABC transporter complex. Responsible for energy coupling to the transport system.</text>
</comment>
<dbReference type="PROSITE" id="PS50893">
    <property type="entry name" value="ABC_TRANSPORTER_2"/>
    <property type="match status" value="1"/>
</dbReference>
<dbReference type="Proteomes" id="UP000053859">
    <property type="component" value="Unassembled WGS sequence"/>
</dbReference>
<dbReference type="AlphaFoldDB" id="A0A0K8PRQ8"/>
<protein>
    <recommendedName>
        <fullName evidence="10">ABC transporter ATP-binding protein</fullName>
    </recommendedName>
</protein>
<dbReference type="PATRIC" id="fig|146537.3.peg.5697"/>
<dbReference type="InterPro" id="IPR050095">
    <property type="entry name" value="ECF_ABC_transporter_ATP-bd"/>
</dbReference>
<keyword evidence="12" id="KW-0132">Cell division</keyword>
<evidence type="ECO:0000256" key="6">
    <source>
        <dbReference type="ARBA" id="ARBA00022840"/>
    </source>
</evidence>
<feature type="domain" description="ABC transporter" evidence="11">
    <location>
        <begin position="7"/>
        <end position="242"/>
    </location>
</feature>